<evidence type="ECO:0000256" key="1">
    <source>
        <dbReference type="SAM" id="MobiDB-lite"/>
    </source>
</evidence>
<dbReference type="RefSeq" id="WP_394843958.1">
    <property type="nucleotide sequence ID" value="NZ_CP089982.1"/>
</dbReference>
<gene>
    <name evidence="2" type="ORF">LZC95_43755</name>
</gene>
<evidence type="ECO:0000313" key="2">
    <source>
        <dbReference type="EMBL" id="WXA93358.1"/>
    </source>
</evidence>
<protein>
    <recommendedName>
        <fullName evidence="4">Lipoprotein</fullName>
    </recommendedName>
</protein>
<sequence length="427" mass="46690">MMPRAPAIAVLAVLLACNGKQRLDAPFIYKDAGPPPANREEPEQRVDPSPMTDTCSAACAQVDVAGAVVELPAPYDDSAGYSSVTFGRGHWYVAWGGGQAMVTQMQRFTVDGQPVGRTRRLERTAPGQLVWNPAGQGELDLYGAWSPAQDAMGDAAWLRFDPNLVPLEGAFRIQEVRSLRYGDDRLEIQGARLERTSSLDRIRPMLRLHRLDPAGGAMQNIEQYDWYAPSTSRWLAVERFGDKRFVAYVADGAVQVAELGPNGALGIPSRALEGLPDNNFVIVRSVKVGNDWWVGAFIRPQTAQTVQTVLLRKIDPATLAVLDEPIRIQWPTGYPTELLDANGTLALGGSLEGRSSPLRWSFVPIDTQARAVCRPSTVVMTRDQSAHQTIRAAHFEGDTAGVTLDTWAGSGPRRVYFTRLACTRPAP</sequence>
<organism evidence="2 3">
    <name type="scientific">Pendulispora brunnea</name>
    <dbReference type="NCBI Taxonomy" id="2905690"/>
    <lineage>
        <taxon>Bacteria</taxon>
        <taxon>Pseudomonadati</taxon>
        <taxon>Myxococcota</taxon>
        <taxon>Myxococcia</taxon>
        <taxon>Myxococcales</taxon>
        <taxon>Sorangiineae</taxon>
        <taxon>Pendulisporaceae</taxon>
        <taxon>Pendulispora</taxon>
    </lineage>
</organism>
<evidence type="ECO:0000313" key="3">
    <source>
        <dbReference type="Proteomes" id="UP001379533"/>
    </source>
</evidence>
<evidence type="ECO:0008006" key="4">
    <source>
        <dbReference type="Google" id="ProtNLM"/>
    </source>
</evidence>
<proteinExistence type="predicted"/>
<name>A0ABZ2K3U1_9BACT</name>
<accession>A0ABZ2K3U1</accession>
<keyword evidence="3" id="KW-1185">Reference proteome</keyword>
<dbReference type="Proteomes" id="UP001379533">
    <property type="component" value="Chromosome"/>
</dbReference>
<dbReference type="EMBL" id="CP089982">
    <property type="protein sequence ID" value="WXA93358.1"/>
    <property type="molecule type" value="Genomic_DNA"/>
</dbReference>
<dbReference type="PROSITE" id="PS51257">
    <property type="entry name" value="PROKAR_LIPOPROTEIN"/>
    <property type="match status" value="1"/>
</dbReference>
<reference evidence="2 3" key="1">
    <citation type="submission" date="2021-12" db="EMBL/GenBank/DDBJ databases">
        <title>Discovery of the Pendulisporaceae a myxobacterial family with distinct sporulation behavior and unique specialized metabolism.</title>
        <authorList>
            <person name="Garcia R."/>
            <person name="Popoff A."/>
            <person name="Bader C.D."/>
            <person name="Loehr J."/>
            <person name="Walesch S."/>
            <person name="Walt C."/>
            <person name="Boldt J."/>
            <person name="Bunk B."/>
            <person name="Haeckl F.J.F.P.J."/>
            <person name="Gunesch A.P."/>
            <person name="Birkelbach J."/>
            <person name="Nuebel U."/>
            <person name="Pietschmann T."/>
            <person name="Bach T."/>
            <person name="Mueller R."/>
        </authorList>
    </citation>
    <scope>NUCLEOTIDE SEQUENCE [LARGE SCALE GENOMIC DNA]</scope>
    <source>
        <strain evidence="2 3">MSr12523</strain>
    </source>
</reference>
<feature type="region of interest" description="Disordered" evidence="1">
    <location>
        <begin position="28"/>
        <end position="52"/>
    </location>
</feature>